<dbReference type="PROSITE" id="PS01075">
    <property type="entry name" value="ACETATE_KINASE_1"/>
    <property type="match status" value="1"/>
</dbReference>
<dbReference type="PANTHER" id="PTHR21060:SF3">
    <property type="entry name" value="BUTYRATE KINASE 2-RELATED"/>
    <property type="match status" value="1"/>
</dbReference>
<dbReference type="GO" id="GO:0008776">
    <property type="term" value="F:acetate kinase activity"/>
    <property type="evidence" value="ECO:0007669"/>
    <property type="project" value="TreeGrafter"/>
</dbReference>
<organism evidence="11 12">
    <name type="scientific">Romboutsia hominis</name>
    <dbReference type="NCBI Taxonomy" id="1507512"/>
    <lineage>
        <taxon>Bacteria</taxon>
        <taxon>Bacillati</taxon>
        <taxon>Bacillota</taxon>
        <taxon>Clostridia</taxon>
        <taxon>Peptostreptococcales</taxon>
        <taxon>Peptostreptococcaceae</taxon>
        <taxon>Romboutsia</taxon>
    </lineage>
</organism>
<comment type="subcellular location">
    <subcellularLocation>
        <location evidence="1 9">Cytoplasm</location>
    </subcellularLocation>
</comment>
<dbReference type="HAMAP" id="MF_00542">
    <property type="entry name" value="Butyrate_kinase"/>
    <property type="match status" value="1"/>
</dbReference>
<dbReference type="Gene3D" id="3.30.420.40">
    <property type="match status" value="2"/>
</dbReference>
<gene>
    <name evidence="9" type="primary">buk</name>
    <name evidence="11" type="ORF">FRIFI_2699</name>
</gene>
<dbReference type="GO" id="GO:0005737">
    <property type="term" value="C:cytoplasm"/>
    <property type="evidence" value="ECO:0007669"/>
    <property type="project" value="UniProtKB-SubCell"/>
</dbReference>
<dbReference type="KEGG" id="rhom:FRIFI_2699"/>
<evidence type="ECO:0000256" key="5">
    <source>
        <dbReference type="ARBA" id="ARBA00022741"/>
    </source>
</evidence>
<dbReference type="RefSeq" id="WP_166506115.1">
    <property type="nucleotide sequence ID" value="NZ_LN650648.1"/>
</dbReference>
<dbReference type="SUPFAM" id="SSF53067">
    <property type="entry name" value="Actin-like ATPase domain"/>
    <property type="match status" value="2"/>
</dbReference>
<dbReference type="InterPro" id="IPR011245">
    <property type="entry name" value="Butyrate_kin"/>
</dbReference>
<dbReference type="EMBL" id="LN650648">
    <property type="protein sequence ID" value="CEI74216.1"/>
    <property type="molecule type" value="Genomic_DNA"/>
</dbReference>
<dbReference type="Pfam" id="PF00871">
    <property type="entry name" value="Acetate_kinase"/>
    <property type="match status" value="1"/>
</dbReference>
<proteinExistence type="inferred from homology"/>
<evidence type="ECO:0000256" key="6">
    <source>
        <dbReference type="ARBA" id="ARBA00022777"/>
    </source>
</evidence>
<dbReference type="EC" id="2.7.2.7" evidence="9"/>
<dbReference type="PIRSF" id="PIRSF036458">
    <property type="entry name" value="Butyrate_kin"/>
    <property type="match status" value="1"/>
</dbReference>
<evidence type="ECO:0000313" key="11">
    <source>
        <dbReference type="EMBL" id="CEI74216.1"/>
    </source>
</evidence>
<evidence type="ECO:0000313" key="12">
    <source>
        <dbReference type="Proteomes" id="UP000245695"/>
    </source>
</evidence>
<dbReference type="NCBIfam" id="NF002834">
    <property type="entry name" value="PRK03011.1-5"/>
    <property type="match status" value="1"/>
</dbReference>
<dbReference type="GO" id="GO:0047761">
    <property type="term" value="F:butyrate kinase activity"/>
    <property type="evidence" value="ECO:0007669"/>
    <property type="project" value="UniProtKB-UniRule"/>
</dbReference>
<dbReference type="Proteomes" id="UP000245695">
    <property type="component" value="Chromosome 1"/>
</dbReference>
<keyword evidence="3 9" id="KW-0963">Cytoplasm</keyword>
<dbReference type="NCBIfam" id="TIGR02707">
    <property type="entry name" value="butyr_kinase"/>
    <property type="match status" value="1"/>
</dbReference>
<dbReference type="InterPro" id="IPR043129">
    <property type="entry name" value="ATPase_NBD"/>
</dbReference>
<dbReference type="PANTHER" id="PTHR21060">
    <property type="entry name" value="ACETATE KINASE"/>
    <property type="match status" value="1"/>
</dbReference>
<keyword evidence="7 9" id="KW-0067">ATP-binding</keyword>
<accession>A0A2P2BV17</accession>
<comment type="similarity">
    <text evidence="2 9 10">Belongs to the acetokinase family.</text>
</comment>
<protein>
    <recommendedName>
        <fullName evidence="9">Probable butyrate kinase</fullName>
        <shortName evidence="9">BK</shortName>
        <ecNumber evidence="9">2.7.2.7</ecNumber>
    </recommendedName>
    <alternativeName>
        <fullName evidence="9">Branched-chain carboxylic acid kinase</fullName>
    </alternativeName>
</protein>
<name>A0A2P2BV17_9FIRM</name>
<evidence type="ECO:0000256" key="7">
    <source>
        <dbReference type="ARBA" id="ARBA00022840"/>
    </source>
</evidence>
<dbReference type="GO" id="GO:0005524">
    <property type="term" value="F:ATP binding"/>
    <property type="evidence" value="ECO:0007669"/>
    <property type="project" value="UniProtKB-KW"/>
</dbReference>
<keyword evidence="4 9" id="KW-0808">Transferase</keyword>
<evidence type="ECO:0000256" key="3">
    <source>
        <dbReference type="ARBA" id="ARBA00022490"/>
    </source>
</evidence>
<dbReference type="PROSITE" id="PS01076">
    <property type="entry name" value="ACETATE_KINASE_2"/>
    <property type="match status" value="1"/>
</dbReference>
<dbReference type="AlphaFoldDB" id="A0A2P2BV17"/>
<evidence type="ECO:0000256" key="1">
    <source>
        <dbReference type="ARBA" id="ARBA00004496"/>
    </source>
</evidence>
<keyword evidence="6 9" id="KW-0418">Kinase</keyword>
<dbReference type="PRINTS" id="PR00471">
    <property type="entry name" value="ACETATEKNASE"/>
</dbReference>
<dbReference type="InterPro" id="IPR023865">
    <property type="entry name" value="Aliphatic_acid_kinase_CS"/>
</dbReference>
<dbReference type="GO" id="GO:0006083">
    <property type="term" value="P:acetate metabolic process"/>
    <property type="evidence" value="ECO:0007669"/>
    <property type="project" value="TreeGrafter"/>
</dbReference>
<dbReference type="CDD" id="cd24011">
    <property type="entry name" value="ASKHA_NBD_BK"/>
    <property type="match status" value="1"/>
</dbReference>
<comment type="catalytic activity">
    <reaction evidence="8 9">
        <text>butanoate + ATP = butanoyl phosphate + ADP</text>
        <dbReference type="Rhea" id="RHEA:13585"/>
        <dbReference type="ChEBI" id="CHEBI:17968"/>
        <dbReference type="ChEBI" id="CHEBI:30616"/>
        <dbReference type="ChEBI" id="CHEBI:58079"/>
        <dbReference type="ChEBI" id="CHEBI:456216"/>
        <dbReference type="EC" id="2.7.2.7"/>
    </reaction>
</comment>
<evidence type="ECO:0000256" key="10">
    <source>
        <dbReference type="RuleBase" id="RU003835"/>
    </source>
</evidence>
<evidence type="ECO:0000256" key="2">
    <source>
        <dbReference type="ARBA" id="ARBA00008748"/>
    </source>
</evidence>
<sequence>MNKVFKILTINPGSTSTKIAVFDNEDLVFEKTLRHSSEEIGKYEKISDQFEFRKTVIEDALTEGGIKTSDLDAVVGRGGLLKPIEGGTYIVNEAMIDDLKVGVLGEHASNLGGIIAKEIGDTVNVPSYIVDPVVVDEMDDVARISGSEDIDRKSIFHALNQKATARRAAKELEKEYFDCNFIVAHMGGGISVGAHEKGKVIDVANALDGEGPFSPERSGGLPVGDLVKMCFSGKYTQDEIKKKIKGNGGLVGYLNTNDGREVESRIEVGDEKAKLVYEAMAYQVSKEIGSCASVLKGNVDAILLTGGIAYSKMFTGMIKERVNFISDVKVYPGEDEMIALAQGGLRVLNKEEEPKNYGYEVQYS</sequence>
<evidence type="ECO:0000256" key="9">
    <source>
        <dbReference type="HAMAP-Rule" id="MF_00542"/>
    </source>
</evidence>
<keyword evidence="12" id="KW-1185">Reference proteome</keyword>
<dbReference type="InterPro" id="IPR000890">
    <property type="entry name" value="Aliphatic_acid_kin_short-chain"/>
</dbReference>
<reference evidence="11 12" key="1">
    <citation type="submission" date="2014-09" db="EMBL/GenBank/DDBJ databases">
        <authorList>
            <person name="Hornung B.V."/>
        </authorList>
    </citation>
    <scope>NUCLEOTIDE SEQUENCE [LARGE SCALE GENOMIC DNA]</scope>
    <source>
        <strain evidence="11 12">FRIFI</strain>
    </source>
</reference>
<keyword evidence="5 9" id="KW-0547">Nucleotide-binding</keyword>
<evidence type="ECO:0000256" key="8">
    <source>
        <dbReference type="ARBA" id="ARBA00048596"/>
    </source>
</evidence>
<evidence type="ECO:0000256" key="4">
    <source>
        <dbReference type="ARBA" id="ARBA00022679"/>
    </source>
</evidence>